<evidence type="ECO:0000313" key="2">
    <source>
        <dbReference type="EMBL" id="MCB7479849.1"/>
    </source>
</evidence>
<organism evidence="2 3">
    <name type="scientific">Christiangramia sediminis</name>
    <dbReference type="NCBI Taxonomy" id="2881336"/>
    <lineage>
        <taxon>Bacteria</taxon>
        <taxon>Pseudomonadati</taxon>
        <taxon>Bacteroidota</taxon>
        <taxon>Flavobacteriia</taxon>
        <taxon>Flavobacteriales</taxon>
        <taxon>Flavobacteriaceae</taxon>
        <taxon>Christiangramia</taxon>
    </lineage>
</organism>
<comment type="caution">
    <text evidence="2">The sequence shown here is derived from an EMBL/GenBank/DDBJ whole genome shotgun (WGS) entry which is preliminary data.</text>
</comment>
<dbReference type="AlphaFoldDB" id="A0A9X1LGG8"/>
<keyword evidence="3" id="KW-1185">Reference proteome</keyword>
<evidence type="ECO:0000256" key="1">
    <source>
        <dbReference type="SAM" id="SignalP"/>
    </source>
</evidence>
<feature type="signal peptide" evidence="1">
    <location>
        <begin position="1"/>
        <end position="20"/>
    </location>
</feature>
<dbReference type="EMBL" id="JAJBZG010000001">
    <property type="protein sequence ID" value="MCB7479849.1"/>
    <property type="molecule type" value="Genomic_DNA"/>
</dbReference>
<dbReference type="RefSeq" id="WP_229337273.1">
    <property type="nucleotide sequence ID" value="NZ_JAJBZG010000001.1"/>
</dbReference>
<feature type="chain" id="PRO_5040798542" evidence="1">
    <location>
        <begin position="21"/>
        <end position="229"/>
    </location>
</feature>
<dbReference type="Proteomes" id="UP001139414">
    <property type="component" value="Unassembled WGS sequence"/>
</dbReference>
<sequence>MKIFYLFLLFPLLSTSQVLGEKYINADSLVTTTISFENSKFKKSSGLMLAHGGHISQGKYIMKNDTIILEYIPYKVEKSKYEILSKSDSVRPEFGKNKKFDSKTVSISFSLFDTNNELVRNPYLILKSENKVIGSINPIGTNQFNYISSENSIEEIEIMKIGYEPVEIPLENFRGFISDVKVTFKLADPDTYNTDKKIEKYLWNKNDDVLQLLNDSSKSTIYKRVTNNN</sequence>
<gene>
    <name evidence="2" type="ORF">LGQ90_01120</name>
</gene>
<keyword evidence="1" id="KW-0732">Signal</keyword>
<name>A0A9X1LGG8_9FLAO</name>
<accession>A0A9X1LGG8</accession>
<proteinExistence type="predicted"/>
<protein>
    <submittedName>
        <fullName evidence="2">Uncharacterized protein</fullName>
    </submittedName>
</protein>
<evidence type="ECO:0000313" key="3">
    <source>
        <dbReference type="Proteomes" id="UP001139414"/>
    </source>
</evidence>
<reference evidence="2" key="1">
    <citation type="submission" date="2021-10" db="EMBL/GenBank/DDBJ databases">
        <title>Gramella sp. ASW11-100T, isolated from marine sediment.</title>
        <authorList>
            <person name="Xia C."/>
        </authorList>
    </citation>
    <scope>NUCLEOTIDE SEQUENCE</scope>
    <source>
        <strain evidence="2">ASW11-100</strain>
    </source>
</reference>